<evidence type="ECO:0000313" key="3">
    <source>
        <dbReference type="Proteomes" id="UP000674318"/>
    </source>
</evidence>
<dbReference type="GeneID" id="94289511"/>
<dbReference type="OrthoDB" id="273193at2759"/>
<dbReference type="AlphaFoldDB" id="A0A836HW92"/>
<dbReference type="InterPro" id="IPR035979">
    <property type="entry name" value="RBD_domain_sf"/>
</dbReference>
<sequence length="302" mass="33758">MPSRAVIRKKQRRDAKRKKTEEESRILPQDLASVPLGIDESLLRLSSSKVDLPLNSMSTEPPVSRKRALAPLSADPSSSRSSADGVSASFAHPVKRQRLETLPPERMPDGLSRKERRRWETSQRLERQMSRLVSNLTASKEAMEGAAAQHFGSASGANDCDVVALSEMKPRHDPKYKQGTFWRDRKEKRARTLFLGGIPASFSVQEVKNLVCALVNTDSGARDYVDEIDKDAELVEEVDMLPVKHNSKVKHMYVTMASVSLAGCAAAVLDRYKLKGRELRCNFAADKSQREEAIRRRNTAQS</sequence>
<dbReference type="Proteomes" id="UP000674318">
    <property type="component" value="Chromosome 28"/>
</dbReference>
<evidence type="ECO:0008006" key="4">
    <source>
        <dbReference type="Google" id="ProtNLM"/>
    </source>
</evidence>
<protein>
    <recommendedName>
        <fullName evidence="4">RNA binding protein</fullName>
    </recommendedName>
</protein>
<feature type="region of interest" description="Disordered" evidence="1">
    <location>
        <begin position="1"/>
        <end position="31"/>
    </location>
</feature>
<dbReference type="EMBL" id="JAFJZO010000028">
    <property type="protein sequence ID" value="KAG5500339.1"/>
    <property type="molecule type" value="Genomic_DNA"/>
</dbReference>
<accession>A0A836HW92</accession>
<dbReference type="RefSeq" id="XP_067755673.1">
    <property type="nucleotide sequence ID" value="XM_067899434.1"/>
</dbReference>
<organism evidence="2 3">
    <name type="scientific">Porcisia hertigi</name>
    <dbReference type="NCBI Taxonomy" id="2761500"/>
    <lineage>
        <taxon>Eukaryota</taxon>
        <taxon>Discoba</taxon>
        <taxon>Euglenozoa</taxon>
        <taxon>Kinetoplastea</taxon>
        <taxon>Metakinetoplastina</taxon>
        <taxon>Trypanosomatida</taxon>
        <taxon>Trypanosomatidae</taxon>
        <taxon>Leishmaniinae</taxon>
        <taxon>Porcisia</taxon>
    </lineage>
</organism>
<proteinExistence type="predicted"/>
<comment type="caution">
    <text evidence="2">The sequence shown here is derived from an EMBL/GenBank/DDBJ whole genome shotgun (WGS) entry which is preliminary data.</text>
</comment>
<reference evidence="2 3" key="1">
    <citation type="submission" date="2021-02" db="EMBL/GenBank/DDBJ databases">
        <title>Porcisia hertigi Genome sequencing and assembly.</title>
        <authorList>
            <person name="Almutairi H."/>
            <person name="Gatherer D."/>
        </authorList>
    </citation>
    <scope>NUCLEOTIDE SEQUENCE [LARGE SCALE GENOMIC DNA]</scope>
    <source>
        <strain evidence="2 3">C119</strain>
    </source>
</reference>
<name>A0A836HW92_9TRYP</name>
<feature type="compositionally biased region" description="Polar residues" evidence="1">
    <location>
        <begin position="48"/>
        <end position="61"/>
    </location>
</feature>
<feature type="region of interest" description="Disordered" evidence="1">
    <location>
        <begin position="48"/>
        <end position="123"/>
    </location>
</feature>
<dbReference type="Gene3D" id="3.30.70.330">
    <property type="match status" value="1"/>
</dbReference>
<keyword evidence="3" id="KW-1185">Reference proteome</keyword>
<gene>
    <name evidence="2" type="ORF">JKF63_03431</name>
</gene>
<dbReference type="KEGG" id="phet:94289511"/>
<feature type="compositionally biased region" description="Basic residues" evidence="1">
    <location>
        <begin position="1"/>
        <end position="18"/>
    </location>
</feature>
<feature type="compositionally biased region" description="Low complexity" evidence="1">
    <location>
        <begin position="69"/>
        <end position="89"/>
    </location>
</feature>
<dbReference type="GO" id="GO:0003676">
    <property type="term" value="F:nucleic acid binding"/>
    <property type="evidence" value="ECO:0007669"/>
    <property type="project" value="InterPro"/>
</dbReference>
<evidence type="ECO:0000313" key="2">
    <source>
        <dbReference type="EMBL" id="KAG5500339.1"/>
    </source>
</evidence>
<dbReference type="InterPro" id="IPR012677">
    <property type="entry name" value="Nucleotide-bd_a/b_plait_sf"/>
</dbReference>
<dbReference type="SUPFAM" id="SSF54928">
    <property type="entry name" value="RNA-binding domain, RBD"/>
    <property type="match status" value="1"/>
</dbReference>
<feature type="compositionally biased region" description="Basic and acidic residues" evidence="1">
    <location>
        <begin position="106"/>
        <end position="123"/>
    </location>
</feature>
<evidence type="ECO:0000256" key="1">
    <source>
        <dbReference type="SAM" id="MobiDB-lite"/>
    </source>
</evidence>